<accession>A0A9Q8P8K1</accession>
<dbReference type="OMA" id="YCEGNTE"/>
<dbReference type="InterPro" id="IPR023210">
    <property type="entry name" value="NADP_OxRdtase_dom"/>
</dbReference>
<dbReference type="Gene3D" id="3.20.20.100">
    <property type="entry name" value="NADP-dependent oxidoreductase domain"/>
    <property type="match status" value="1"/>
</dbReference>
<dbReference type="SUPFAM" id="SSF51430">
    <property type="entry name" value="NAD(P)-linked oxidoreductase"/>
    <property type="match status" value="1"/>
</dbReference>
<dbReference type="AlphaFoldDB" id="A0A9Q8P8K1"/>
<proteinExistence type="predicted"/>
<evidence type="ECO:0000313" key="4">
    <source>
        <dbReference type="Proteomes" id="UP000756132"/>
    </source>
</evidence>
<protein>
    <submittedName>
        <fullName evidence="3">Aldo-keto reductase</fullName>
    </submittedName>
</protein>
<reference evidence="3" key="1">
    <citation type="submission" date="2021-12" db="EMBL/GenBank/DDBJ databases">
        <authorList>
            <person name="Zaccaron A."/>
            <person name="Stergiopoulos I."/>
        </authorList>
    </citation>
    <scope>NUCLEOTIDE SEQUENCE</scope>
    <source>
        <strain evidence="3">Race5_Kim</strain>
    </source>
</reference>
<keyword evidence="4" id="KW-1185">Reference proteome</keyword>
<dbReference type="Proteomes" id="UP000756132">
    <property type="component" value="Chromosome 5"/>
</dbReference>
<dbReference type="GO" id="GO:0016491">
    <property type="term" value="F:oxidoreductase activity"/>
    <property type="evidence" value="ECO:0007669"/>
    <property type="project" value="UniProtKB-KW"/>
</dbReference>
<organism evidence="3 4">
    <name type="scientific">Passalora fulva</name>
    <name type="common">Tomato leaf mold</name>
    <name type="synonym">Cladosporium fulvum</name>
    <dbReference type="NCBI Taxonomy" id="5499"/>
    <lineage>
        <taxon>Eukaryota</taxon>
        <taxon>Fungi</taxon>
        <taxon>Dikarya</taxon>
        <taxon>Ascomycota</taxon>
        <taxon>Pezizomycotina</taxon>
        <taxon>Dothideomycetes</taxon>
        <taxon>Dothideomycetidae</taxon>
        <taxon>Mycosphaerellales</taxon>
        <taxon>Mycosphaerellaceae</taxon>
        <taxon>Fulvia</taxon>
    </lineage>
</organism>
<dbReference type="EMBL" id="CP090167">
    <property type="protein sequence ID" value="UJO17279.1"/>
    <property type="molecule type" value="Genomic_DNA"/>
</dbReference>
<evidence type="ECO:0000313" key="3">
    <source>
        <dbReference type="EMBL" id="UJO17279.1"/>
    </source>
</evidence>
<dbReference type="KEGG" id="ffu:CLAFUR5_06132"/>
<reference evidence="3" key="2">
    <citation type="journal article" date="2022" name="Microb. Genom.">
        <title>A chromosome-scale genome assembly of the tomato pathogen Cladosporium fulvum reveals a compartmentalized genome architecture and the presence of a dispensable chromosome.</title>
        <authorList>
            <person name="Zaccaron A.Z."/>
            <person name="Chen L.H."/>
            <person name="Samaras A."/>
            <person name="Stergiopoulos I."/>
        </authorList>
    </citation>
    <scope>NUCLEOTIDE SEQUENCE</scope>
    <source>
        <strain evidence="3">Race5_Kim</strain>
    </source>
</reference>
<feature type="domain" description="NADP-dependent oxidoreductase" evidence="2">
    <location>
        <begin position="18"/>
        <end position="88"/>
    </location>
</feature>
<dbReference type="GeneID" id="71986010"/>
<evidence type="ECO:0000256" key="1">
    <source>
        <dbReference type="ARBA" id="ARBA00023002"/>
    </source>
</evidence>
<sequence>MPRSSTAEMTAEQESRIKIVFGAMTFGKEGAEQSRVHDSSTAHSMLDVFQKHGHTEVDTSRQYGDGASEEMLHDLRWQERGLEVSTKMCPTGAPQLGPEGWDKILHHTPEAIHYQLPVLALGCPC</sequence>
<evidence type="ECO:0000259" key="2">
    <source>
        <dbReference type="Pfam" id="PF00248"/>
    </source>
</evidence>
<keyword evidence="1" id="KW-0560">Oxidoreductase</keyword>
<name>A0A9Q8P8K1_PASFU</name>
<dbReference type="OrthoDB" id="2310150at2759"/>
<dbReference type="Pfam" id="PF00248">
    <property type="entry name" value="Aldo_ket_red"/>
    <property type="match status" value="1"/>
</dbReference>
<gene>
    <name evidence="3" type="ORF">CLAFUR5_06132</name>
</gene>
<dbReference type="InterPro" id="IPR036812">
    <property type="entry name" value="NAD(P)_OxRdtase_dom_sf"/>
</dbReference>
<dbReference type="RefSeq" id="XP_047761645.1">
    <property type="nucleotide sequence ID" value="XM_047905280.1"/>
</dbReference>